<keyword evidence="2" id="KW-1185">Reference proteome</keyword>
<sequence length="299" mass="33830">MPPSLSAGQLRSLPRFRCLNAANPRSFSTSTPLSAIGPENPKFIEIPTTRQPQVFPKLDIKGVLPPPRNLFPKRGSSKTSAKYFRKAIRLPKDRTEPANEYAAWKKSIATNRRNNLYQGLLALRERKKVADRRIAWRSRTISEERARLVHAPQREDERLTSPTITEAVRKLQLGPVPDPEREARIAAKAERVKAKEAKREEARKNALHTLYMHARSFITTEEQLDKQIEAIFVPRPFPEGTTDTDNIWDALGPPPTVQRLLATVNHTEREAVRYHAGPGAITGQRMKKIAEELTGGKMD</sequence>
<proteinExistence type="predicted"/>
<dbReference type="Pfam" id="PF26163">
    <property type="entry name" value="mS26"/>
    <property type="match status" value="1"/>
</dbReference>
<dbReference type="Proteomes" id="UP000481288">
    <property type="component" value="Unassembled WGS sequence"/>
</dbReference>
<evidence type="ECO:0000313" key="2">
    <source>
        <dbReference type="Proteomes" id="UP000481288"/>
    </source>
</evidence>
<evidence type="ECO:0000313" key="1">
    <source>
        <dbReference type="EMBL" id="TVY56772.1"/>
    </source>
</evidence>
<accession>A0A7D8UVX2</accession>
<name>A0A7D8UVX2_9HELO</name>
<dbReference type="EMBL" id="QGMG01000134">
    <property type="protein sequence ID" value="TVY56772.1"/>
    <property type="molecule type" value="Genomic_DNA"/>
</dbReference>
<organism evidence="1 2">
    <name type="scientific">Lachnellula cervina</name>
    <dbReference type="NCBI Taxonomy" id="1316786"/>
    <lineage>
        <taxon>Eukaryota</taxon>
        <taxon>Fungi</taxon>
        <taxon>Dikarya</taxon>
        <taxon>Ascomycota</taxon>
        <taxon>Pezizomycotina</taxon>
        <taxon>Leotiomycetes</taxon>
        <taxon>Helotiales</taxon>
        <taxon>Lachnaceae</taxon>
        <taxon>Lachnellula</taxon>
    </lineage>
</organism>
<dbReference type="OrthoDB" id="5223508at2759"/>
<reference evidence="1 2" key="1">
    <citation type="submission" date="2018-05" db="EMBL/GenBank/DDBJ databases">
        <title>Whole genome sequencing for identification of molecular markers to develop diagnostic detection tools for the regulated plant pathogen Lachnellula willkommii.</title>
        <authorList>
            <person name="Giroux E."/>
            <person name="Bilodeau G."/>
        </authorList>
    </citation>
    <scope>NUCLEOTIDE SEQUENCE [LARGE SCALE GENOMIC DNA]</scope>
    <source>
        <strain evidence="1 2">CBS 625.97</strain>
    </source>
</reference>
<protein>
    <submittedName>
        <fullName evidence="1">Uncharacterized protein</fullName>
    </submittedName>
</protein>
<dbReference type="AlphaFoldDB" id="A0A7D8UVX2"/>
<comment type="caution">
    <text evidence="1">The sequence shown here is derived from an EMBL/GenBank/DDBJ whole genome shotgun (WGS) entry which is preliminary data.</text>
</comment>
<dbReference type="InterPro" id="IPR058940">
    <property type="entry name" value="mS26_fungi"/>
</dbReference>
<gene>
    <name evidence="1" type="ORF">LCER1_G005626</name>
</gene>
<dbReference type="CDD" id="cd23703">
    <property type="entry name" value="mS26_PET12"/>
    <property type="match status" value="1"/>
</dbReference>